<evidence type="ECO:0000259" key="2">
    <source>
        <dbReference type="Pfam" id="PF07940"/>
    </source>
</evidence>
<dbReference type="Pfam" id="PF26374">
    <property type="entry name" value="Ulvan_lyaseC"/>
    <property type="match status" value="1"/>
</dbReference>
<comment type="subcellular location">
    <subcellularLocation>
        <location evidence="1">Cell envelope</location>
    </subcellularLocation>
</comment>
<reference evidence="4 5" key="1">
    <citation type="submission" date="2019-07" db="EMBL/GenBank/DDBJ databases">
        <title>Whole genome shotgun sequence of Segetibacter aerophilus NBRC 106135.</title>
        <authorList>
            <person name="Hosoyama A."/>
            <person name="Uohara A."/>
            <person name="Ohji S."/>
            <person name="Ichikawa N."/>
        </authorList>
    </citation>
    <scope>NUCLEOTIDE SEQUENCE [LARGE SCALE GENOMIC DNA]</scope>
    <source>
        <strain evidence="4 5">NBRC 106135</strain>
    </source>
</reference>
<protein>
    <recommendedName>
        <fullName evidence="6">Heparinase II/III-like protein</fullName>
    </recommendedName>
</protein>
<proteinExistence type="predicted"/>
<dbReference type="InterPro" id="IPR012480">
    <property type="entry name" value="Hepar_II_III_C"/>
</dbReference>
<comment type="caution">
    <text evidence="4">The sequence shown here is derived from an EMBL/GenBank/DDBJ whole genome shotgun (WGS) entry which is preliminary data.</text>
</comment>
<sequence>MYSSMKMKPAGVIGYKVVARFLLLFIMVVNAATINAQDSHPHILVKSQDKQAILEKINKQVWAKKVFDRMKSSVDPYVERHKTDPEWILSRYLMNRVPGKRYTQFFSDEDGTALVRYAGDAPFPTIRVSPHKRPPITKDGYSYKAPSIEELTPYDTSKTMLLQSNAPGGKKEWANPQTFVENINGRINNLALDAAIIYWLTGKEEYAKFAADILTQWAHGASYQNPIEGPCRTGFLSIQTLGDGHYEPMPLIYDFLYDFIRAKKYETTWFEPVFEKIAATMTFRGYVNNNWFAAQAPAMVFAALSLENKQRRDYYLDFYLNKDTVNDQCGHLAMPSVVTKWLTPDGHWKEPGGYHNFPVSSLLISAVAMENNGYNVFGKHPALLQSSYVLLKYSFPNFSAPSIGDTGPVSQSPECLELGMLMAKKYSNPIAAQLTAAMAVMIQKKGYRRDASDYLGLLTYLAEVPTNSTTTYTWPRSGELDFAKCYLQRNGTDRETGLMYLVQGATYNHNHANGMSLELYGAGGVMGIDPGKGITYEAPMHVNYYAQWAAHNTVTAGGISSSVPFFKGGGGTKRMGEIKLAAMEPRAEKEAVSPYCSFTDTRYTDISTKTAQQRTLAIIRTSPTSGYYVDIYRSAHPKSNEYIYHNIGNSLHLLDENRKPIQLTPANFPISKEPLDPPGFRLIQDYKTTGKTPNGVTALFSLNERGDNKYMQVLFGGEHNREFFSGSAPQSGTADLPYRTMPTPTIIARQEGEAWKRPFIAVFEPFNGANNYTVEKIENLDLSPKGDFSAIKVYSKNGSQQIILQSLKADQLQVKDNWKFVGSFGVINTEKGDLKYLYLGEGKEISHGRYSVISNQPAGSANVTINGNKLTVTCNQPTTITVKASSAKTVTLTEKGRKKGLPVTSTKDGISFTLPAVANGVVTIL</sequence>
<dbReference type="Pfam" id="PF07940">
    <property type="entry name" value="Hepar_II_III_C"/>
    <property type="match status" value="1"/>
</dbReference>
<evidence type="ECO:0000313" key="4">
    <source>
        <dbReference type="EMBL" id="GEO08665.1"/>
    </source>
</evidence>
<dbReference type="Gene3D" id="1.50.10.100">
    <property type="entry name" value="Chondroitin AC/alginate lyase"/>
    <property type="match status" value="1"/>
</dbReference>
<feature type="domain" description="Heparinase II/III-like C-terminal" evidence="2">
    <location>
        <begin position="507"/>
        <end position="585"/>
    </location>
</feature>
<organism evidence="4 5">
    <name type="scientific">Segetibacter aerophilus</name>
    <dbReference type="NCBI Taxonomy" id="670293"/>
    <lineage>
        <taxon>Bacteria</taxon>
        <taxon>Pseudomonadati</taxon>
        <taxon>Bacteroidota</taxon>
        <taxon>Chitinophagia</taxon>
        <taxon>Chitinophagales</taxon>
        <taxon>Chitinophagaceae</taxon>
        <taxon>Segetibacter</taxon>
    </lineage>
</organism>
<accession>A0A512B9N1</accession>
<evidence type="ECO:0000256" key="1">
    <source>
        <dbReference type="ARBA" id="ARBA00004196"/>
    </source>
</evidence>
<dbReference type="InterPro" id="IPR058848">
    <property type="entry name" value="Ulvan_lyase_C"/>
</dbReference>
<dbReference type="AlphaFoldDB" id="A0A512B9N1"/>
<dbReference type="GO" id="GO:0016829">
    <property type="term" value="F:lyase activity"/>
    <property type="evidence" value="ECO:0007669"/>
    <property type="project" value="InterPro"/>
</dbReference>
<feature type="domain" description="Endo-acting ulvan lyase C-terminal" evidence="3">
    <location>
        <begin position="782"/>
        <end position="858"/>
    </location>
</feature>
<keyword evidence="5" id="KW-1185">Reference proteome</keyword>
<dbReference type="SUPFAM" id="SSF48230">
    <property type="entry name" value="Chondroitin AC/alginate lyase"/>
    <property type="match status" value="1"/>
</dbReference>
<dbReference type="InterPro" id="IPR008929">
    <property type="entry name" value="Chondroitin_lyas"/>
</dbReference>
<dbReference type="Proteomes" id="UP000321513">
    <property type="component" value="Unassembled WGS sequence"/>
</dbReference>
<name>A0A512B9N1_9BACT</name>
<dbReference type="GO" id="GO:0030313">
    <property type="term" value="C:cell envelope"/>
    <property type="evidence" value="ECO:0007669"/>
    <property type="project" value="UniProtKB-SubCell"/>
</dbReference>
<dbReference type="Gene3D" id="2.70.98.70">
    <property type="match status" value="1"/>
</dbReference>
<evidence type="ECO:0008006" key="6">
    <source>
        <dbReference type="Google" id="ProtNLM"/>
    </source>
</evidence>
<evidence type="ECO:0000259" key="3">
    <source>
        <dbReference type="Pfam" id="PF26374"/>
    </source>
</evidence>
<evidence type="ECO:0000313" key="5">
    <source>
        <dbReference type="Proteomes" id="UP000321513"/>
    </source>
</evidence>
<dbReference type="EMBL" id="BJYT01000003">
    <property type="protein sequence ID" value="GEO08665.1"/>
    <property type="molecule type" value="Genomic_DNA"/>
</dbReference>
<dbReference type="OrthoDB" id="8732671at2"/>
<gene>
    <name evidence="4" type="ORF">SAE01_11610</name>
</gene>